<evidence type="ECO:0000256" key="1">
    <source>
        <dbReference type="SAM" id="MobiDB-lite"/>
    </source>
</evidence>
<feature type="compositionally biased region" description="Polar residues" evidence="1">
    <location>
        <begin position="30"/>
        <end position="45"/>
    </location>
</feature>
<dbReference type="AlphaFoldDB" id="A0AAQ3PAC2"/>
<feature type="non-terminal residue" evidence="2">
    <location>
        <position position="1"/>
    </location>
</feature>
<feature type="compositionally biased region" description="Basic residues" evidence="1">
    <location>
        <begin position="49"/>
        <end position="58"/>
    </location>
</feature>
<sequence length="142" mass="16438">SPLPKPKWPNQTPINLDLYHTPFPCKNKNRPTSEPQPKTDTNFRQPSPHLHHPHRSQKPSHLVLSKGREKRGKHTHQVNPITPFSLVVATQFPSFRRPNHVSHSSKVIIKEPRIYVPSGHMIEHPTCIRHAFTIPLHFNVEH</sequence>
<name>A0AAQ3PAC2_VIGMU</name>
<proteinExistence type="predicted"/>
<feature type="non-terminal residue" evidence="2">
    <location>
        <position position="142"/>
    </location>
</feature>
<feature type="region of interest" description="Disordered" evidence="1">
    <location>
        <begin position="1"/>
        <end position="79"/>
    </location>
</feature>
<organism evidence="2 3">
    <name type="scientific">Vigna mungo</name>
    <name type="common">Black gram</name>
    <name type="synonym">Phaseolus mungo</name>
    <dbReference type="NCBI Taxonomy" id="3915"/>
    <lineage>
        <taxon>Eukaryota</taxon>
        <taxon>Viridiplantae</taxon>
        <taxon>Streptophyta</taxon>
        <taxon>Embryophyta</taxon>
        <taxon>Tracheophyta</taxon>
        <taxon>Spermatophyta</taxon>
        <taxon>Magnoliopsida</taxon>
        <taxon>eudicotyledons</taxon>
        <taxon>Gunneridae</taxon>
        <taxon>Pentapetalae</taxon>
        <taxon>rosids</taxon>
        <taxon>fabids</taxon>
        <taxon>Fabales</taxon>
        <taxon>Fabaceae</taxon>
        <taxon>Papilionoideae</taxon>
        <taxon>50 kb inversion clade</taxon>
        <taxon>NPAAA clade</taxon>
        <taxon>indigoferoid/millettioid clade</taxon>
        <taxon>Phaseoleae</taxon>
        <taxon>Vigna</taxon>
    </lineage>
</organism>
<accession>A0AAQ3PAC2</accession>
<keyword evidence="3" id="KW-1185">Reference proteome</keyword>
<dbReference type="EMBL" id="CP144700">
    <property type="protein sequence ID" value="WVZ24036.1"/>
    <property type="molecule type" value="Genomic_DNA"/>
</dbReference>
<evidence type="ECO:0000313" key="2">
    <source>
        <dbReference type="EMBL" id="WVZ24036.1"/>
    </source>
</evidence>
<evidence type="ECO:0000313" key="3">
    <source>
        <dbReference type="Proteomes" id="UP001374535"/>
    </source>
</evidence>
<gene>
    <name evidence="2" type="ORF">V8G54_002580</name>
</gene>
<dbReference type="Proteomes" id="UP001374535">
    <property type="component" value="Chromosome 1"/>
</dbReference>
<protein>
    <submittedName>
        <fullName evidence="2">Uncharacterized protein</fullName>
    </submittedName>
</protein>
<reference evidence="2 3" key="1">
    <citation type="journal article" date="2023" name="Life. Sci Alliance">
        <title>Evolutionary insights into 3D genome organization and epigenetic landscape of Vigna mungo.</title>
        <authorList>
            <person name="Junaid A."/>
            <person name="Singh B."/>
            <person name="Bhatia S."/>
        </authorList>
    </citation>
    <scope>NUCLEOTIDE SEQUENCE [LARGE SCALE GENOMIC DNA]</scope>
    <source>
        <strain evidence="2">Urdbean</strain>
    </source>
</reference>